<protein>
    <submittedName>
        <fullName evidence="1">Uncharacterized protein</fullName>
    </submittedName>
</protein>
<dbReference type="KEGG" id="care:LT85_0242"/>
<organism evidence="1 2">
    <name type="scientific">Collimonas arenae</name>
    <dbReference type="NCBI Taxonomy" id="279058"/>
    <lineage>
        <taxon>Bacteria</taxon>
        <taxon>Pseudomonadati</taxon>
        <taxon>Pseudomonadota</taxon>
        <taxon>Betaproteobacteria</taxon>
        <taxon>Burkholderiales</taxon>
        <taxon>Oxalobacteraceae</taxon>
        <taxon>Collimonas</taxon>
    </lineage>
</organism>
<dbReference type="AlphaFoldDB" id="A0A0A1F966"/>
<accession>A0A0A1F966</accession>
<name>A0A0A1F966_9BURK</name>
<keyword evidence="2" id="KW-1185">Reference proteome</keyword>
<gene>
    <name evidence="1" type="ORF">LT85_0242</name>
</gene>
<dbReference type="HOGENOM" id="CLU_2231976_0_0_4"/>
<dbReference type="Proteomes" id="UP000030302">
    <property type="component" value="Chromosome"/>
</dbReference>
<dbReference type="EMBL" id="CP009962">
    <property type="protein sequence ID" value="AIY39402.1"/>
    <property type="molecule type" value="Genomic_DNA"/>
</dbReference>
<evidence type="ECO:0000313" key="1">
    <source>
        <dbReference type="EMBL" id="AIY39402.1"/>
    </source>
</evidence>
<reference evidence="2" key="1">
    <citation type="journal article" date="2014" name="Soil Biol. Biochem.">
        <title>Structure and function of bacterial communities in ageing soils: Insights from the Mendocino ecological staircase.</title>
        <authorList>
            <person name="Uroz S."/>
            <person name="Tech J.J."/>
            <person name="Sawaya N.A."/>
            <person name="Frey-Klett P."/>
            <person name="Leveau J.H.J."/>
        </authorList>
    </citation>
    <scope>NUCLEOTIDE SEQUENCE [LARGE SCALE GENOMIC DNA]</scope>
    <source>
        <strain evidence="2">Cal35</strain>
    </source>
</reference>
<proteinExistence type="predicted"/>
<evidence type="ECO:0000313" key="2">
    <source>
        <dbReference type="Proteomes" id="UP000030302"/>
    </source>
</evidence>
<sequence>MKDRRAADWAKPEHELRALVSGAQVFRSDAGDTVRRGETGQCSEDATGSALARQAIADTDATRFAVDVDTKLATRAGSGSGCHEVLLMKDLATSNVESISHARRV</sequence>